<evidence type="ECO:0000313" key="1">
    <source>
        <dbReference type="EMBL" id="CAK8692069.1"/>
    </source>
</evidence>
<proteinExistence type="predicted"/>
<dbReference type="Proteomes" id="UP001642483">
    <property type="component" value="Unassembled WGS sequence"/>
</dbReference>
<protein>
    <submittedName>
        <fullName evidence="1">Uncharacterized protein</fullName>
    </submittedName>
</protein>
<organism evidence="1 2">
    <name type="scientific">Clavelina lepadiformis</name>
    <name type="common">Light-bulb sea squirt</name>
    <name type="synonym">Ascidia lepadiformis</name>
    <dbReference type="NCBI Taxonomy" id="159417"/>
    <lineage>
        <taxon>Eukaryota</taxon>
        <taxon>Metazoa</taxon>
        <taxon>Chordata</taxon>
        <taxon>Tunicata</taxon>
        <taxon>Ascidiacea</taxon>
        <taxon>Aplousobranchia</taxon>
        <taxon>Clavelinidae</taxon>
        <taxon>Clavelina</taxon>
    </lineage>
</organism>
<comment type="caution">
    <text evidence="1">The sequence shown here is derived from an EMBL/GenBank/DDBJ whole genome shotgun (WGS) entry which is preliminary data.</text>
</comment>
<gene>
    <name evidence="1" type="ORF">CVLEPA_LOCUS24818</name>
</gene>
<sequence length="94" mass="10973">MDWWEECGYRCSKRSVLELDSVFGDMPCHTELQRRGCMVIDMYDAVKLFQVMFNQLCAKTFPKANFALSLHDVLVTVKHRKKILSCCAIHLQLM</sequence>
<evidence type="ECO:0000313" key="2">
    <source>
        <dbReference type="Proteomes" id="UP001642483"/>
    </source>
</evidence>
<name>A0ABP0GN30_CLALP</name>
<reference evidence="1 2" key="1">
    <citation type="submission" date="2024-02" db="EMBL/GenBank/DDBJ databases">
        <authorList>
            <person name="Daric V."/>
            <person name="Darras S."/>
        </authorList>
    </citation>
    <scope>NUCLEOTIDE SEQUENCE [LARGE SCALE GENOMIC DNA]</scope>
</reference>
<accession>A0ABP0GN30</accession>
<keyword evidence="2" id="KW-1185">Reference proteome</keyword>
<dbReference type="EMBL" id="CAWYQH010000130">
    <property type="protein sequence ID" value="CAK8692069.1"/>
    <property type="molecule type" value="Genomic_DNA"/>
</dbReference>